<feature type="signal peptide" evidence="1">
    <location>
        <begin position="1"/>
        <end position="26"/>
    </location>
</feature>
<accession>A0ABM7F300</accession>
<organism evidence="3 4">
    <name type="scientific">Streptomyces graminofaciens</name>
    <dbReference type="NCBI Taxonomy" id="68212"/>
    <lineage>
        <taxon>Bacteria</taxon>
        <taxon>Bacillati</taxon>
        <taxon>Actinomycetota</taxon>
        <taxon>Actinomycetes</taxon>
        <taxon>Kitasatosporales</taxon>
        <taxon>Streptomycetaceae</taxon>
        <taxon>Streptomyces</taxon>
    </lineage>
</organism>
<dbReference type="EMBL" id="AP018448">
    <property type="protein sequence ID" value="BBC30994.1"/>
    <property type="molecule type" value="Genomic_DNA"/>
</dbReference>
<keyword evidence="1" id="KW-0732">Signal</keyword>
<reference evidence="3 4" key="1">
    <citation type="journal article" date="2010" name="ChemBioChem">
        <title>Cloning and characterization of the biosynthetic gene cluster of 16-membered macrolide antibiotic FD-891: involvement of a dual functional cytochrome P450 monooxygenase catalyzing epoxidation and hydroxylation.</title>
        <authorList>
            <person name="Kudo F."/>
            <person name="Motegi A."/>
            <person name="Mizoue K."/>
            <person name="Eguchi T."/>
        </authorList>
    </citation>
    <scope>NUCLEOTIDE SEQUENCE [LARGE SCALE GENOMIC DNA]</scope>
    <source>
        <strain evidence="3 4">A-8890</strain>
    </source>
</reference>
<dbReference type="SUPFAM" id="SSF53850">
    <property type="entry name" value="Periplasmic binding protein-like II"/>
    <property type="match status" value="1"/>
</dbReference>
<dbReference type="PANTHER" id="PTHR30290">
    <property type="entry name" value="PERIPLASMIC BINDING COMPONENT OF ABC TRANSPORTER"/>
    <property type="match status" value="1"/>
</dbReference>
<proteinExistence type="predicted"/>
<dbReference type="Proteomes" id="UP001321542">
    <property type="component" value="Chromosome"/>
</dbReference>
<keyword evidence="4" id="KW-1185">Reference proteome</keyword>
<feature type="chain" id="PRO_5045743359" description="Solute-binding protein family 5 domain-containing protein" evidence="1">
    <location>
        <begin position="27"/>
        <end position="546"/>
    </location>
</feature>
<gene>
    <name evidence="3" type="ORF">SGFS_022880</name>
</gene>
<evidence type="ECO:0000256" key="1">
    <source>
        <dbReference type="SAM" id="SignalP"/>
    </source>
</evidence>
<feature type="domain" description="Solute-binding protein family 5" evidence="2">
    <location>
        <begin position="91"/>
        <end position="453"/>
    </location>
</feature>
<evidence type="ECO:0000313" key="4">
    <source>
        <dbReference type="Proteomes" id="UP001321542"/>
    </source>
</evidence>
<dbReference type="Pfam" id="PF00496">
    <property type="entry name" value="SBP_bac_5"/>
    <property type="match status" value="1"/>
</dbReference>
<dbReference type="PIRSF" id="PIRSF002741">
    <property type="entry name" value="MppA"/>
    <property type="match status" value="1"/>
</dbReference>
<evidence type="ECO:0000259" key="2">
    <source>
        <dbReference type="Pfam" id="PF00496"/>
    </source>
</evidence>
<protein>
    <recommendedName>
        <fullName evidence="2">Solute-binding protein family 5 domain-containing protein</fullName>
    </recommendedName>
</protein>
<dbReference type="PROSITE" id="PS51257">
    <property type="entry name" value="PROKAR_LIPOPROTEIN"/>
    <property type="match status" value="1"/>
</dbReference>
<reference evidence="3 4" key="2">
    <citation type="journal article" date="2023" name="ChemBioChem">
        <title>Acyltransferase Domain Exchange between Two Independent Type I Polyketide Synthases in the Same Producer Strain of Macrolide Antibiotics.</title>
        <authorList>
            <person name="Kudo F."/>
            <person name="Kishikawa K."/>
            <person name="Tsuboi K."/>
            <person name="Kido T."/>
            <person name="Usui T."/>
            <person name="Hashimoto J."/>
            <person name="Shin-Ya K."/>
            <person name="Miyanaga A."/>
            <person name="Eguchi T."/>
        </authorList>
    </citation>
    <scope>NUCLEOTIDE SEQUENCE [LARGE SCALE GENOMIC DNA]</scope>
    <source>
        <strain evidence="3 4">A-8890</strain>
    </source>
</reference>
<name>A0ABM7F300_9ACTN</name>
<sequence>MLNRRSRRTAPTVLGGLLLMSLTATACAGTDTTDDGAAAKLTDDDIPTFTFALPSQPPGYDKATSTQPVVTGSFMSLVTEPLERVAPNGSYIPALAEKVVQPDSRTIVYKLRSGVKFSDGEPLTAEDVAWSLTHTATPPAQTSASVRGFSSAKVTGDLEVTVKLSAAIPTARAGLAGATLVQEKKFATAHASKLGTSAAIPVGTGPYEVTSANASGVTLTRRDGYWGSKPKVKKLNLKVITDDNSAQLAMRSGDVDMRVLTNVKSAPQWRAVPGTHVYSAASDAVNFLAMDVTKAPFDDVHVRRAVAYATDIPGLVKAAWGGEATPLKGFLPAKNLAGVAGGNEAAQRFLDSLPSQAIDLKKAKAELVKSGHADGFSTTIEYIDAVPATKALALSLQQNLKTLGIDVTVKSVTLNAWSAKFYEHKLTGISLAFGFTTSGTDPASLLGSAVGKENIGPQKVNIANFTTPEVEKSLPVVNTAGTDATRWDATQTLLTQIADQVPYVPLAAQDFLMAVGKGFASSTGKVTVDDYFDGRWALNLRATQAK</sequence>
<dbReference type="InterPro" id="IPR030678">
    <property type="entry name" value="Peptide/Ni-bd"/>
</dbReference>
<dbReference type="CDD" id="cd00995">
    <property type="entry name" value="PBP2_NikA_DppA_OppA_like"/>
    <property type="match status" value="1"/>
</dbReference>
<dbReference type="Gene3D" id="3.40.190.10">
    <property type="entry name" value="Periplasmic binding protein-like II"/>
    <property type="match status" value="1"/>
</dbReference>
<dbReference type="RefSeq" id="WP_286249626.1">
    <property type="nucleotide sequence ID" value="NZ_AP018448.1"/>
</dbReference>
<dbReference type="InterPro" id="IPR039424">
    <property type="entry name" value="SBP_5"/>
</dbReference>
<dbReference type="InterPro" id="IPR000914">
    <property type="entry name" value="SBP_5_dom"/>
</dbReference>
<dbReference type="Gene3D" id="3.10.105.10">
    <property type="entry name" value="Dipeptide-binding Protein, Domain 3"/>
    <property type="match status" value="1"/>
</dbReference>
<evidence type="ECO:0000313" key="3">
    <source>
        <dbReference type="EMBL" id="BBC30994.1"/>
    </source>
</evidence>